<evidence type="ECO:0000256" key="8">
    <source>
        <dbReference type="RuleBase" id="RU367065"/>
    </source>
</evidence>
<dbReference type="InterPro" id="IPR011989">
    <property type="entry name" value="ARM-like"/>
</dbReference>
<dbReference type="GO" id="GO:0000462">
    <property type="term" value="P:maturation of SSU-rRNA from tricistronic rRNA transcript (SSU-rRNA, 5.8S rRNA, LSU-rRNA)"/>
    <property type="evidence" value="ECO:0007669"/>
    <property type="project" value="TreeGrafter"/>
</dbReference>
<evidence type="ECO:0000256" key="5">
    <source>
        <dbReference type="ARBA" id="ARBA00022552"/>
    </source>
</evidence>
<keyword evidence="4 8" id="KW-0690">Ribosome biogenesis</keyword>
<dbReference type="Proteomes" id="UP001150238">
    <property type="component" value="Unassembled WGS sequence"/>
</dbReference>
<feature type="region of interest" description="Disordered" evidence="9">
    <location>
        <begin position="1682"/>
        <end position="1707"/>
    </location>
</feature>
<evidence type="ECO:0000256" key="4">
    <source>
        <dbReference type="ARBA" id="ARBA00022517"/>
    </source>
</evidence>
<protein>
    <recommendedName>
        <fullName evidence="3 8">U3 small nucleolar RNA-associated protein 10</fullName>
    </recommendedName>
</protein>
<reference evidence="11" key="1">
    <citation type="submission" date="2022-08" db="EMBL/GenBank/DDBJ databases">
        <authorList>
            <consortium name="DOE Joint Genome Institute"/>
            <person name="Min B."/>
            <person name="Riley R."/>
            <person name="Sierra-Patev S."/>
            <person name="Naranjo-Ortiz M."/>
            <person name="Looney B."/>
            <person name="Konkel Z."/>
            <person name="Slot J.C."/>
            <person name="Sakamoto Y."/>
            <person name="Steenwyk J.L."/>
            <person name="Rokas A."/>
            <person name="Carro J."/>
            <person name="Camarero S."/>
            <person name="Ferreira P."/>
            <person name="Molpeceres G."/>
            <person name="Ruiz-Duenas F.J."/>
            <person name="Serrano A."/>
            <person name="Henrissat B."/>
            <person name="Drula E."/>
            <person name="Hughes K.W."/>
            <person name="Mata J.L."/>
            <person name="Ishikawa N.K."/>
            <person name="Vargas-Isla R."/>
            <person name="Ushijima S."/>
            <person name="Smith C.A."/>
            <person name="Ahrendt S."/>
            <person name="Andreopoulos W."/>
            <person name="He G."/>
            <person name="Labutti K."/>
            <person name="Lipzen A."/>
            <person name="Ng V."/>
            <person name="Sandor L."/>
            <person name="Barry K."/>
            <person name="Martinez A.T."/>
            <person name="Xiao Y."/>
            <person name="Gibbons J.G."/>
            <person name="Terashima K."/>
            <person name="Hibbett D.S."/>
            <person name="Grigoriev I.V."/>
        </authorList>
    </citation>
    <scope>NUCLEOTIDE SEQUENCE</scope>
    <source>
        <strain evidence="11">Sp2 HRB7682 ss15</strain>
    </source>
</reference>
<keyword evidence="6 8" id="KW-0539">Nucleus</keyword>
<dbReference type="PANTHER" id="PTHR13457">
    <property type="entry name" value="BAP28"/>
    <property type="match status" value="1"/>
</dbReference>
<accession>A0A9W9A8F8</accession>
<name>A0A9W9A8F8_9AGAR</name>
<dbReference type="InterPro" id="IPR040191">
    <property type="entry name" value="UTP10"/>
</dbReference>
<dbReference type="InterPro" id="IPR012954">
    <property type="entry name" value="BP28_C_dom"/>
</dbReference>
<dbReference type="InterPro" id="IPR056473">
    <property type="entry name" value="HEAT_Utp10/HEAT1"/>
</dbReference>
<evidence type="ECO:0000313" key="12">
    <source>
        <dbReference type="Proteomes" id="UP001150238"/>
    </source>
</evidence>
<dbReference type="GO" id="GO:0034455">
    <property type="term" value="C:t-UTP complex"/>
    <property type="evidence" value="ECO:0007669"/>
    <property type="project" value="TreeGrafter"/>
</dbReference>
<evidence type="ECO:0000256" key="9">
    <source>
        <dbReference type="SAM" id="MobiDB-lite"/>
    </source>
</evidence>
<evidence type="ECO:0000313" key="11">
    <source>
        <dbReference type="EMBL" id="KAJ4476344.1"/>
    </source>
</evidence>
<comment type="similarity">
    <text evidence="2 8">Belongs to the HEATR1/UTP10 family.</text>
</comment>
<gene>
    <name evidence="11" type="ORF">C8J55DRAFT_606810</name>
</gene>
<dbReference type="GO" id="GO:0032040">
    <property type="term" value="C:small-subunit processome"/>
    <property type="evidence" value="ECO:0007669"/>
    <property type="project" value="TreeGrafter"/>
</dbReference>
<dbReference type="InterPro" id="IPR016024">
    <property type="entry name" value="ARM-type_fold"/>
</dbReference>
<evidence type="ECO:0000259" key="10">
    <source>
        <dbReference type="SMART" id="SM01036"/>
    </source>
</evidence>
<dbReference type="SUPFAM" id="SSF48371">
    <property type="entry name" value="ARM repeat"/>
    <property type="match status" value="2"/>
</dbReference>
<dbReference type="Pfam" id="PF23243">
    <property type="entry name" value="HEAT_HEATR1"/>
    <property type="match status" value="1"/>
</dbReference>
<sequence length="2282" mass="247878">MPTALASQLASQASQNAQILLDRSRTRGKHASVESYLFANGRDASEYDLDSIFALGRSGFEALATLNPRLSIYEENLFSYHARNVDRTLLAAEAVRELDMALEGCLQELGAYLLEGAASKVLEWLVRRFRVNQFNVRALVALFLPYHETQNWGKMLTILHLDKEPMFKFLVPHQKQAQKPTSQADLVLPRKALVQAMLRNGDIARLVVRLLGEALKGHKDGSFSGGKFFRTLVAFWAATMHDFVLAHGSHGAKGMSEGTSALVFAAIIEPLSAIPKFKPKANSKSGKGERYDNVERDTILTSYILLATISSQAPCSLTPPALKVIISSMVNAAAPGTGISAQQLVKTLVAFCGTQNELLDSDVSADMLDRMFAVPEFLQEIVTALGSWDGAEKVLAPFSAILVERLNSTDTEQASGALLTLETILVSALPPPTSFLRHVTSLLLRSSCRSSFISASVHSVLSILHQRYPEILKYARDNLQGADHIEEIDLTKIDELVSSLSLGSVTSKSPSKLRDALLASSNADTSVRLSGVRSLLGLFQTADAGVDLKSIYEALSARVIDSDVGVIEALYDHSNGGRSFFDVVISTKDNATQYLELVSGVLFPAPPHPGSPASDATKPPKRPVVRAHLTFIVNKLASANPDWDSNWSNDVFHRLIFPYLLYSKPRGKTADAVWDILGEAKNSHAWIAGCAEAISSVAEGGEAERLQTLNAFLTGRIASNIQSSQNKDIDCMEVISKLTDPNSHVRVLALLIIRELLKSSDATIHFATRIVDAFSRQKHFQQLPEMEEDELEDTLTTKLAAQVVNKPNSRTTESLLYVAILSDIAALQPSGTEMGAVNWVHPESKPDPYASLLQQLYLFANTTMSGSPQARIHVIRTLFANLGGEVGVFLSSIWLQFCCKSDTEDEDISTLGSFALYHLAAFLQAHTITPSAGKAVVDFQILVPMVVIALSSSVQEVRKAAVECLSTLTVLSVDGNNKRKKFDVVYAFDRVYGNERAEAELQYLSPDDLAAYMSTLSGIKDHFLADGDYIGAWHAEQFASTDDNQEKESIKYRTHILCYLLSHVNALDILPKPQIDLLRVITPCFVAAQQRSLSTAKSVPRTKRKALPEITAALLLLPFLYAVVATDQNGISDKTKEGRKGWKSSPVTNAAKLATKIVFGHPGIFDLDDAEYKGNKPWTLLCGMLAKSFGGDDTLAALRLVLFECTTKIWNSKSTGLRKDQRVELVYVVIEAAVAADSKGQMDDENVSVKSLLGRLLGSSINEQAYIIITVLDKYSKALGEIVEGDELTSGPKLKKARVEPSQTDLAVELPTEERTGPFQRLAILAEVLASLSVTSVANSTTKSDHETLPHSFDLITHLLESLSQIVRFQASGASINNASSIEFICQNIMASIDGVAAGVRDPPNLSPTPIRLDVLVEIIRVSVNPQTLHQALLLIAGLARLAPESVLRNVMPVFTFMGVGAAAMAGGGSKAGIEIGGGMSMLSRDDGYGWGIVQKTVDSIVPVMVSSLKESHPSGGLDLYIGARDFLRVFTDAANHIPRHRRTNFFSHLVTVLGPKDFLAPVCLFLIEKSANKIVRSQQYLLGAKNKGKGKEKDTDAQSALALPTALVHHFEPWLQVLVLAEMLRESERLLGWAISPSDAEKTLLDDSSLEEHSVSPAVVFRRRAQAIITFVGFAAKTFPASTSSKSQNNTGAMDDAQPPPQDSSNLSDVVSILIALSTKNISGGSSEAKIEDIATSARLSLTRVLSVMSAVDFIDTVLLMLSNNDHLIQEGALSLFSTRLPRIAVSVRQGPVSVVILKICGIVHKVLLSHQPKHSTAPTTSTTITTSAFNAIRAIGSTLCSGEESAVTALVPLLVGAVDVKSNPENVVSAAIRALITLPSKLGPRLIPYLRDIVSRAVNVLREGPEGLTEDTVQLLHNLLTAIPTFWSTTELNHVIKLYLDHCGGGSTAKSPAVQVVSNFMRSIAKKAPSKVLLPTLCDIWRSLEIAPNTGALVEYFDLVKRSLRSAARPAIQENLRPLFNIFLSAFGVVKDSGTTLGTASASTISAFVELVVKLNEPTFRPLFRRLYDWAFAGESDINTKIMFYRVYIGLVDYFKSLMNPYMTILLPPSIEILKSCTNAAEMEDDNNLGLLLPPVLETLTKSIACDDGSFWRDDKIAQLSPLIIAQIPVCIKLNISEAKTLLQECIVAGAETVGDDSVLKAMNLDILMHTRSEDVKTRLFALTCTETLWRANGSKLLGFVAETATFIAECCEDENDLVTREALKLKDAVESVAGSISGL</sequence>
<comment type="subcellular location">
    <subcellularLocation>
        <location evidence="1 8">Nucleus</location>
        <location evidence="1 8">Nucleolus</location>
    </subcellularLocation>
</comment>
<evidence type="ECO:0000256" key="7">
    <source>
        <dbReference type="ARBA" id="ARBA00023274"/>
    </source>
</evidence>
<evidence type="ECO:0000256" key="6">
    <source>
        <dbReference type="ARBA" id="ARBA00023242"/>
    </source>
</evidence>
<feature type="compositionally biased region" description="Polar residues" evidence="9">
    <location>
        <begin position="1682"/>
        <end position="1693"/>
    </location>
</feature>
<evidence type="ECO:0000256" key="2">
    <source>
        <dbReference type="ARBA" id="ARBA00010559"/>
    </source>
</evidence>
<reference evidence="11" key="2">
    <citation type="journal article" date="2023" name="Proc. Natl. Acad. Sci. U.S.A.">
        <title>A global phylogenomic analysis of the shiitake genus Lentinula.</title>
        <authorList>
            <person name="Sierra-Patev S."/>
            <person name="Min B."/>
            <person name="Naranjo-Ortiz M."/>
            <person name="Looney B."/>
            <person name="Konkel Z."/>
            <person name="Slot J.C."/>
            <person name="Sakamoto Y."/>
            <person name="Steenwyk J.L."/>
            <person name="Rokas A."/>
            <person name="Carro J."/>
            <person name="Camarero S."/>
            <person name="Ferreira P."/>
            <person name="Molpeceres G."/>
            <person name="Ruiz-Duenas F.J."/>
            <person name="Serrano A."/>
            <person name="Henrissat B."/>
            <person name="Drula E."/>
            <person name="Hughes K.W."/>
            <person name="Mata J.L."/>
            <person name="Ishikawa N.K."/>
            <person name="Vargas-Isla R."/>
            <person name="Ushijima S."/>
            <person name="Smith C.A."/>
            <person name="Donoghue J."/>
            <person name="Ahrendt S."/>
            <person name="Andreopoulos W."/>
            <person name="He G."/>
            <person name="LaButti K."/>
            <person name="Lipzen A."/>
            <person name="Ng V."/>
            <person name="Riley R."/>
            <person name="Sandor L."/>
            <person name="Barry K."/>
            <person name="Martinez A.T."/>
            <person name="Xiao Y."/>
            <person name="Gibbons J.G."/>
            <person name="Terashima K."/>
            <person name="Grigoriev I.V."/>
            <person name="Hibbett D."/>
        </authorList>
    </citation>
    <scope>NUCLEOTIDE SEQUENCE</scope>
    <source>
        <strain evidence="11">Sp2 HRB7682 ss15</strain>
    </source>
</reference>
<dbReference type="PANTHER" id="PTHR13457:SF1">
    <property type="entry name" value="HEAT REPEAT-CONTAINING PROTEIN 1"/>
    <property type="match status" value="1"/>
</dbReference>
<dbReference type="GO" id="GO:0045943">
    <property type="term" value="P:positive regulation of transcription by RNA polymerase I"/>
    <property type="evidence" value="ECO:0007669"/>
    <property type="project" value="TreeGrafter"/>
</dbReference>
<comment type="caution">
    <text evidence="11">The sequence shown here is derived from an EMBL/GenBank/DDBJ whole genome shotgun (WGS) entry which is preliminary data.</text>
</comment>
<dbReference type="GO" id="GO:0030686">
    <property type="term" value="C:90S preribosome"/>
    <property type="evidence" value="ECO:0007669"/>
    <property type="project" value="TreeGrafter"/>
</dbReference>
<proteinExistence type="inferred from homology"/>
<dbReference type="GO" id="GO:0030515">
    <property type="term" value="F:snoRNA binding"/>
    <property type="evidence" value="ECO:0007669"/>
    <property type="project" value="TreeGrafter"/>
</dbReference>
<feature type="domain" description="BP28 C-terminal" evidence="10">
    <location>
        <begin position="2011"/>
        <end position="2153"/>
    </location>
</feature>
<keyword evidence="7 8" id="KW-0687">Ribonucleoprotein</keyword>
<dbReference type="SMART" id="SM01036">
    <property type="entry name" value="BP28CT"/>
    <property type="match status" value="1"/>
</dbReference>
<evidence type="ECO:0000256" key="1">
    <source>
        <dbReference type="ARBA" id="ARBA00004604"/>
    </source>
</evidence>
<keyword evidence="5 8" id="KW-0698">rRNA processing</keyword>
<dbReference type="Pfam" id="PF08146">
    <property type="entry name" value="BP28CT"/>
    <property type="match status" value="1"/>
</dbReference>
<dbReference type="Gene3D" id="1.25.10.10">
    <property type="entry name" value="Leucine-rich Repeat Variant"/>
    <property type="match status" value="2"/>
</dbReference>
<organism evidence="11 12">
    <name type="scientific">Lentinula lateritia</name>
    <dbReference type="NCBI Taxonomy" id="40482"/>
    <lineage>
        <taxon>Eukaryota</taxon>
        <taxon>Fungi</taxon>
        <taxon>Dikarya</taxon>
        <taxon>Basidiomycota</taxon>
        <taxon>Agaricomycotina</taxon>
        <taxon>Agaricomycetes</taxon>
        <taxon>Agaricomycetidae</taxon>
        <taxon>Agaricales</taxon>
        <taxon>Marasmiineae</taxon>
        <taxon>Omphalotaceae</taxon>
        <taxon>Lentinula</taxon>
    </lineage>
</organism>
<comment type="subunit">
    <text evidence="8">Component of the ribosomal small subunit (SSU) processome.</text>
</comment>
<comment type="function">
    <text evidence="8">Involved in nucleolar processing of pre-18S ribosomal RNA.</text>
</comment>
<evidence type="ECO:0000256" key="3">
    <source>
        <dbReference type="ARBA" id="ARBA00015399"/>
    </source>
</evidence>
<dbReference type="EMBL" id="JANVFS010000020">
    <property type="protein sequence ID" value="KAJ4476344.1"/>
    <property type="molecule type" value="Genomic_DNA"/>
</dbReference>